<accession>A0A5C5Y2U5</accession>
<evidence type="ECO:0000313" key="1">
    <source>
        <dbReference type="EMBL" id="TWT69298.1"/>
    </source>
</evidence>
<dbReference type="Proteomes" id="UP000317238">
    <property type="component" value="Unassembled WGS sequence"/>
</dbReference>
<dbReference type="AlphaFoldDB" id="A0A5C5Y2U5"/>
<comment type="caution">
    <text evidence="1">The sequence shown here is derived from an EMBL/GenBank/DDBJ whole genome shotgun (WGS) entry which is preliminary data.</text>
</comment>
<reference evidence="1 2" key="1">
    <citation type="submission" date="2019-02" db="EMBL/GenBank/DDBJ databases">
        <title>Deep-cultivation of Planctomycetes and their phenomic and genomic characterization uncovers novel biology.</title>
        <authorList>
            <person name="Wiegand S."/>
            <person name="Jogler M."/>
            <person name="Boedeker C."/>
            <person name="Pinto D."/>
            <person name="Vollmers J."/>
            <person name="Rivas-Marin E."/>
            <person name="Kohn T."/>
            <person name="Peeters S.H."/>
            <person name="Heuer A."/>
            <person name="Rast P."/>
            <person name="Oberbeckmann S."/>
            <person name="Bunk B."/>
            <person name="Jeske O."/>
            <person name="Meyerdierks A."/>
            <person name="Storesund J.E."/>
            <person name="Kallscheuer N."/>
            <person name="Luecker S."/>
            <person name="Lage O.M."/>
            <person name="Pohl T."/>
            <person name="Merkel B.J."/>
            <person name="Hornburger P."/>
            <person name="Mueller R.-W."/>
            <person name="Bruemmer F."/>
            <person name="Labrenz M."/>
            <person name="Spormann A.M."/>
            <person name="Op Den Camp H."/>
            <person name="Overmann J."/>
            <person name="Amann R."/>
            <person name="Jetten M.S.M."/>
            <person name="Mascher T."/>
            <person name="Medema M.H."/>
            <person name="Devos D.P."/>
            <person name="Kaster A.-K."/>
            <person name="Ovreas L."/>
            <person name="Rohde M."/>
            <person name="Galperin M.Y."/>
            <person name="Jogler C."/>
        </authorList>
    </citation>
    <scope>NUCLEOTIDE SEQUENCE [LARGE SCALE GENOMIC DNA]</scope>
    <source>
        <strain evidence="1 2">Pan14r</strain>
    </source>
</reference>
<organism evidence="1 2">
    <name type="scientific">Crateriforma conspicua</name>
    <dbReference type="NCBI Taxonomy" id="2527996"/>
    <lineage>
        <taxon>Bacteria</taxon>
        <taxon>Pseudomonadati</taxon>
        <taxon>Planctomycetota</taxon>
        <taxon>Planctomycetia</taxon>
        <taxon>Planctomycetales</taxon>
        <taxon>Planctomycetaceae</taxon>
        <taxon>Crateriforma</taxon>
    </lineage>
</organism>
<proteinExistence type="predicted"/>
<evidence type="ECO:0000313" key="2">
    <source>
        <dbReference type="Proteomes" id="UP000317238"/>
    </source>
</evidence>
<gene>
    <name evidence="1" type="ORF">Pan14r_15830</name>
</gene>
<protein>
    <submittedName>
        <fullName evidence="1">Uncharacterized protein</fullName>
    </submittedName>
</protein>
<keyword evidence="2" id="KW-1185">Reference proteome</keyword>
<sequence>MPLAACMDRIQPATRRFIKGYNGFLSEGNPATGFQRAFTAPMKRRDETVVQWVLKR</sequence>
<name>A0A5C5Y2U5_9PLAN</name>
<dbReference type="EMBL" id="SJPL01000001">
    <property type="protein sequence ID" value="TWT69298.1"/>
    <property type="molecule type" value="Genomic_DNA"/>
</dbReference>